<gene>
    <name evidence="2" type="ORF">B7P43_G16537</name>
</gene>
<organism evidence="2 3">
    <name type="scientific">Cryptotermes secundus</name>
    <dbReference type="NCBI Taxonomy" id="105785"/>
    <lineage>
        <taxon>Eukaryota</taxon>
        <taxon>Metazoa</taxon>
        <taxon>Ecdysozoa</taxon>
        <taxon>Arthropoda</taxon>
        <taxon>Hexapoda</taxon>
        <taxon>Insecta</taxon>
        <taxon>Pterygota</taxon>
        <taxon>Neoptera</taxon>
        <taxon>Polyneoptera</taxon>
        <taxon>Dictyoptera</taxon>
        <taxon>Blattodea</taxon>
        <taxon>Blattoidea</taxon>
        <taxon>Termitoidae</taxon>
        <taxon>Kalotermitidae</taxon>
        <taxon>Cryptotermitinae</taxon>
        <taxon>Cryptotermes</taxon>
    </lineage>
</organism>
<keyword evidence="1" id="KW-1133">Transmembrane helix</keyword>
<dbReference type="Proteomes" id="UP000235965">
    <property type="component" value="Unassembled WGS sequence"/>
</dbReference>
<dbReference type="AlphaFoldDB" id="A0A2J7PFG0"/>
<dbReference type="InParanoid" id="A0A2J7PFG0"/>
<keyword evidence="1" id="KW-0472">Membrane</keyword>
<keyword evidence="1" id="KW-0812">Transmembrane</keyword>
<protein>
    <submittedName>
        <fullName evidence="2">Uncharacterized protein</fullName>
    </submittedName>
</protein>
<keyword evidence="3" id="KW-1185">Reference proteome</keyword>
<evidence type="ECO:0000256" key="1">
    <source>
        <dbReference type="SAM" id="Phobius"/>
    </source>
</evidence>
<comment type="caution">
    <text evidence="2">The sequence shown here is derived from an EMBL/GenBank/DDBJ whole genome shotgun (WGS) entry which is preliminary data.</text>
</comment>
<feature type="transmembrane region" description="Helical" evidence="1">
    <location>
        <begin position="15"/>
        <end position="39"/>
    </location>
</feature>
<evidence type="ECO:0000313" key="2">
    <source>
        <dbReference type="EMBL" id="PNF15066.1"/>
    </source>
</evidence>
<accession>A0A2J7PFG0</accession>
<dbReference type="EMBL" id="NEVH01025660">
    <property type="protein sequence ID" value="PNF15066.1"/>
    <property type="molecule type" value="Genomic_DNA"/>
</dbReference>
<name>A0A2J7PFG0_9NEOP</name>
<proteinExistence type="predicted"/>
<sequence length="76" mass="8690">MQNTHDISEDGSFAIFRRLVVVILTGLLFTVIVNTLIAARDELRIMCILNHIRNLLVAYKFGNQMLTIYPTVDIKI</sequence>
<reference evidence="2 3" key="1">
    <citation type="submission" date="2017-12" db="EMBL/GenBank/DDBJ databases">
        <title>Hemimetabolous genomes reveal molecular basis of termite eusociality.</title>
        <authorList>
            <person name="Harrison M.C."/>
            <person name="Jongepier E."/>
            <person name="Robertson H.M."/>
            <person name="Arning N."/>
            <person name="Bitard-Feildel T."/>
            <person name="Chao H."/>
            <person name="Childers C.P."/>
            <person name="Dinh H."/>
            <person name="Doddapaneni H."/>
            <person name="Dugan S."/>
            <person name="Gowin J."/>
            <person name="Greiner C."/>
            <person name="Han Y."/>
            <person name="Hu H."/>
            <person name="Hughes D.S.T."/>
            <person name="Huylmans A.-K."/>
            <person name="Kemena C."/>
            <person name="Kremer L.P.M."/>
            <person name="Lee S.L."/>
            <person name="Lopez-Ezquerra A."/>
            <person name="Mallet L."/>
            <person name="Monroy-Kuhn J.M."/>
            <person name="Moser A."/>
            <person name="Murali S.C."/>
            <person name="Muzny D.M."/>
            <person name="Otani S."/>
            <person name="Piulachs M.-D."/>
            <person name="Poelchau M."/>
            <person name="Qu J."/>
            <person name="Schaub F."/>
            <person name="Wada-Katsumata A."/>
            <person name="Worley K.C."/>
            <person name="Xie Q."/>
            <person name="Ylla G."/>
            <person name="Poulsen M."/>
            <person name="Gibbs R.A."/>
            <person name="Schal C."/>
            <person name="Richards S."/>
            <person name="Belles X."/>
            <person name="Korb J."/>
            <person name="Bornberg-Bauer E."/>
        </authorList>
    </citation>
    <scope>NUCLEOTIDE SEQUENCE [LARGE SCALE GENOMIC DNA]</scope>
    <source>
        <tissue evidence="2">Whole body</tissue>
    </source>
</reference>
<evidence type="ECO:0000313" key="3">
    <source>
        <dbReference type="Proteomes" id="UP000235965"/>
    </source>
</evidence>